<accession>A0A914RRM5</accession>
<dbReference type="Proteomes" id="UP000887564">
    <property type="component" value="Unplaced"/>
</dbReference>
<name>A0A914RRM5_PAREQ</name>
<dbReference type="WBParaSite" id="PEQ_0000896201-mRNA-1">
    <property type="protein sequence ID" value="PEQ_0000896201-mRNA-1"/>
    <property type="gene ID" value="PEQ_0000896201"/>
</dbReference>
<evidence type="ECO:0000313" key="2">
    <source>
        <dbReference type="WBParaSite" id="PEQ_0000896201-mRNA-1"/>
    </source>
</evidence>
<sequence length="53" mass="6225">MIVGEPLRRHSIRRRRFISRNVTCKKRRIPSLGLLNFAGLITYRLSMIASRNV</sequence>
<organism evidence="1 2">
    <name type="scientific">Parascaris equorum</name>
    <name type="common">Equine roundworm</name>
    <dbReference type="NCBI Taxonomy" id="6256"/>
    <lineage>
        <taxon>Eukaryota</taxon>
        <taxon>Metazoa</taxon>
        <taxon>Ecdysozoa</taxon>
        <taxon>Nematoda</taxon>
        <taxon>Chromadorea</taxon>
        <taxon>Rhabditida</taxon>
        <taxon>Spirurina</taxon>
        <taxon>Ascaridomorpha</taxon>
        <taxon>Ascaridoidea</taxon>
        <taxon>Ascarididae</taxon>
        <taxon>Parascaris</taxon>
    </lineage>
</organism>
<protein>
    <submittedName>
        <fullName evidence="2">Uncharacterized protein</fullName>
    </submittedName>
</protein>
<evidence type="ECO:0000313" key="1">
    <source>
        <dbReference type="Proteomes" id="UP000887564"/>
    </source>
</evidence>
<reference evidence="2" key="1">
    <citation type="submission" date="2022-11" db="UniProtKB">
        <authorList>
            <consortium name="WormBaseParasite"/>
        </authorList>
    </citation>
    <scope>IDENTIFICATION</scope>
</reference>
<keyword evidence="1" id="KW-1185">Reference proteome</keyword>
<dbReference type="AlphaFoldDB" id="A0A914RRM5"/>
<proteinExistence type="predicted"/>